<dbReference type="Gene3D" id="2.10.50.30">
    <property type="entry name" value="GPCR, family 3, nine cysteines domain"/>
    <property type="match status" value="1"/>
</dbReference>
<sequence length="832" mass="93970">MQCVLLGCLFKFVLYVFIKYDCEASEFNLQGDYKIGGIFKVHTAGDIAVQSSPMALECLTQPFTIEGYSMMQVMRFAVQEINNSSTLLPNISLGYKIFDTCAAVQNFPSILDLISNNGKITVVTNRDNIPHNVIAVVGPYGSADTVLLAPPFMMDLIPMVCISYGASSSTLSNKLVYPSFLRTVPTNKDIIGLIIQIINNFGWNWVAFIGSQDDEYSRNGLELFREYIQDTNICLASLYALQKNSNFEDVLRKIDSLSINVIILFMLEDYARDVIKTAIKINIEGKVWIAGDTWSMDRELSTTPGIEKIGTVFGVTDRTLSLPGFADFVYKSRFKGETDECVNCSSVGETCNQACENCTSLNVEKLIHVNPTYSFSIYTAVYAIAHALHVALNCSKVGCKESLSMFPFSFKLLQYVRKSNFALHNRVIRFDEYGDPPASFAVVHWRPKRDPFFVMVGTYDTYPTVRFTLNNNLVSWYDNGTVPFSNCSVECETGFARVQNSVQKCCFQCEKCPANTYINTSVDFYTCTSCQEGEWSDEGSTYCRKRSIVYLQYTDLLSILFLLCAASFMVVSVTITILFAINYNTPVVKSAGGSMCFLMLVCLILSNIGVFFYFGVPQPASCVLRNIFFIFFFTVCLSCMAVRSFQVVSVFKMAAKFPKAYSWWMKHNGQWLCLAVYTVLHLIACWIWLQFGRPKPYNDNASFKDQTILSCDIGTVVTSILAWSFLWVLSVVCFCFSYMGKDLPKNYNEAQSITFSLVLFYLGWIAYFTAYIVFRGPYVQLLNAVAQLTSSYGIIISFFIPRTYIIVFQPSKNTQAYFQTKIQTYTQTISRM</sequence>
<dbReference type="Ensembl" id="ENSPNAT00000031977.2">
    <property type="protein sequence ID" value="ENSPNAP00000021009.1"/>
    <property type="gene ID" value="ENSPNAG00000028160.2"/>
</dbReference>
<keyword evidence="4 12" id="KW-0732">Signal</keyword>
<dbReference type="SUPFAM" id="SSF53822">
    <property type="entry name" value="Periplasmic binding protein-like I"/>
    <property type="match status" value="1"/>
</dbReference>
<evidence type="ECO:0000256" key="3">
    <source>
        <dbReference type="ARBA" id="ARBA00022692"/>
    </source>
</evidence>
<dbReference type="PRINTS" id="PR00592">
    <property type="entry name" value="CASENSINGR"/>
</dbReference>
<dbReference type="GO" id="GO:0004930">
    <property type="term" value="F:G protein-coupled receptor activity"/>
    <property type="evidence" value="ECO:0007669"/>
    <property type="project" value="UniProtKB-KW"/>
</dbReference>
<dbReference type="GeneTree" id="ENSGT00940000156136"/>
<evidence type="ECO:0000256" key="7">
    <source>
        <dbReference type="ARBA" id="ARBA00023136"/>
    </source>
</evidence>
<dbReference type="GO" id="GO:0050909">
    <property type="term" value="P:sensory perception of taste"/>
    <property type="evidence" value="ECO:0007669"/>
    <property type="project" value="UniProtKB-ARBA"/>
</dbReference>
<dbReference type="AlphaFoldDB" id="A0A3B4DDJ3"/>
<dbReference type="FunFam" id="2.10.50.30:FF:000004">
    <property type="entry name" value="Taste receptor type 1 member 3-like protein"/>
    <property type="match status" value="1"/>
</dbReference>
<dbReference type="InterPro" id="IPR000337">
    <property type="entry name" value="GPCR_3"/>
</dbReference>
<reference evidence="14 15" key="1">
    <citation type="submission" date="2020-10" db="EMBL/GenBank/DDBJ databases">
        <title>Pygocentrus nattereri (red-bellied piranha) genome, fPygNat1, primary haplotype.</title>
        <authorList>
            <person name="Myers G."/>
            <person name="Meyer A."/>
            <person name="Karagic N."/>
            <person name="Pippel M."/>
            <person name="Winkler S."/>
            <person name="Tracey A."/>
            <person name="Wood J."/>
            <person name="Formenti G."/>
            <person name="Howe K."/>
            <person name="Fedrigo O."/>
            <person name="Jarvis E.D."/>
        </authorList>
    </citation>
    <scope>NUCLEOTIDE SEQUENCE [LARGE SCALE GENOMIC DNA]</scope>
</reference>
<dbReference type="InterPro" id="IPR011500">
    <property type="entry name" value="GPCR_3_9-Cys_dom"/>
</dbReference>
<dbReference type="Pfam" id="PF01094">
    <property type="entry name" value="ANF_receptor"/>
    <property type="match status" value="1"/>
</dbReference>
<dbReference type="InterPro" id="IPR000068">
    <property type="entry name" value="GPCR_3_Ca_sens_rcpt-rel"/>
</dbReference>
<dbReference type="PRINTS" id="PR00248">
    <property type="entry name" value="GPCRMGR"/>
</dbReference>
<keyword evidence="7" id="KW-0472">Membrane</keyword>
<reference evidence="14" key="3">
    <citation type="submission" date="2025-09" db="UniProtKB">
        <authorList>
            <consortium name="Ensembl"/>
        </authorList>
    </citation>
    <scope>IDENTIFICATION</scope>
</reference>
<keyword evidence="10" id="KW-0807">Transducer</keyword>
<evidence type="ECO:0000313" key="14">
    <source>
        <dbReference type="Ensembl" id="ENSPNAP00000021009.1"/>
    </source>
</evidence>
<keyword evidence="5" id="KW-1133">Transmembrane helix</keyword>
<protein>
    <recommendedName>
        <fullName evidence="13">G-protein coupled receptors family 3 profile domain-containing protein</fullName>
    </recommendedName>
</protein>
<keyword evidence="8" id="KW-0675">Receptor</keyword>
<evidence type="ECO:0000256" key="2">
    <source>
        <dbReference type="ARBA" id="ARBA00022475"/>
    </source>
</evidence>
<keyword evidence="3" id="KW-0812">Transmembrane</keyword>
<dbReference type="Proteomes" id="UP001501920">
    <property type="component" value="Chromosome 29"/>
</dbReference>
<dbReference type="PROSITE" id="PS50259">
    <property type="entry name" value="G_PROTEIN_RECEP_F3_4"/>
    <property type="match status" value="1"/>
</dbReference>
<dbReference type="Pfam" id="PF00003">
    <property type="entry name" value="7tm_3"/>
    <property type="match status" value="1"/>
</dbReference>
<proteinExistence type="inferred from homology"/>
<dbReference type="InterPro" id="IPR001828">
    <property type="entry name" value="ANF_lig-bd_rcpt"/>
</dbReference>
<keyword evidence="6" id="KW-0297">G-protein coupled receptor</keyword>
<feature type="chain" id="PRO_5017422282" description="G-protein coupled receptors family 3 profile domain-containing protein" evidence="12">
    <location>
        <begin position="25"/>
        <end position="832"/>
    </location>
</feature>
<evidence type="ECO:0000256" key="10">
    <source>
        <dbReference type="ARBA" id="ARBA00023224"/>
    </source>
</evidence>
<dbReference type="PANTHER" id="PTHR24061:SF441">
    <property type="entry name" value="TASTE RECEPTOR TYPE 1 MEMBER 2B-RELATED"/>
    <property type="match status" value="1"/>
</dbReference>
<evidence type="ECO:0000256" key="12">
    <source>
        <dbReference type="SAM" id="SignalP"/>
    </source>
</evidence>
<dbReference type="InterPro" id="IPR038550">
    <property type="entry name" value="GPCR_3_9-Cys_sf"/>
</dbReference>
<keyword evidence="15" id="KW-1185">Reference proteome</keyword>
<dbReference type="PANTHER" id="PTHR24061">
    <property type="entry name" value="CALCIUM-SENSING RECEPTOR-RELATED"/>
    <property type="match status" value="1"/>
</dbReference>
<evidence type="ECO:0000256" key="4">
    <source>
        <dbReference type="ARBA" id="ARBA00022729"/>
    </source>
</evidence>
<evidence type="ECO:0000256" key="9">
    <source>
        <dbReference type="ARBA" id="ARBA00023180"/>
    </source>
</evidence>
<comment type="subcellular location">
    <subcellularLocation>
        <location evidence="1">Cell membrane</location>
        <topology evidence="1">Multi-pass membrane protein</topology>
    </subcellularLocation>
</comment>
<evidence type="ECO:0000256" key="1">
    <source>
        <dbReference type="ARBA" id="ARBA00004651"/>
    </source>
</evidence>
<organism evidence="14 15">
    <name type="scientific">Pygocentrus nattereri</name>
    <name type="common">Red-bellied piranha</name>
    <dbReference type="NCBI Taxonomy" id="42514"/>
    <lineage>
        <taxon>Eukaryota</taxon>
        <taxon>Metazoa</taxon>
        <taxon>Chordata</taxon>
        <taxon>Craniata</taxon>
        <taxon>Vertebrata</taxon>
        <taxon>Euteleostomi</taxon>
        <taxon>Actinopterygii</taxon>
        <taxon>Neopterygii</taxon>
        <taxon>Teleostei</taxon>
        <taxon>Ostariophysi</taxon>
        <taxon>Characiformes</taxon>
        <taxon>Characoidei</taxon>
        <taxon>Pygocentrus</taxon>
    </lineage>
</organism>
<evidence type="ECO:0000256" key="6">
    <source>
        <dbReference type="ARBA" id="ARBA00023040"/>
    </source>
</evidence>
<dbReference type="InterPro" id="IPR017978">
    <property type="entry name" value="GPCR_3_C"/>
</dbReference>
<dbReference type="InterPro" id="IPR028082">
    <property type="entry name" value="Peripla_BP_I"/>
</dbReference>
<dbReference type="STRING" id="42514.ENSPNAP00000021009"/>
<keyword evidence="9" id="KW-0325">Glycoprotein</keyword>
<feature type="signal peptide" evidence="12">
    <location>
        <begin position="1"/>
        <end position="24"/>
    </location>
</feature>
<keyword evidence="2" id="KW-1003">Cell membrane</keyword>
<evidence type="ECO:0000256" key="11">
    <source>
        <dbReference type="ARBA" id="ARBA00038492"/>
    </source>
</evidence>
<dbReference type="Gene3D" id="3.40.50.2300">
    <property type="match status" value="2"/>
</dbReference>
<evidence type="ECO:0000256" key="8">
    <source>
        <dbReference type="ARBA" id="ARBA00023170"/>
    </source>
</evidence>
<dbReference type="InterPro" id="IPR017979">
    <property type="entry name" value="GPCR_3_CS"/>
</dbReference>
<dbReference type="GO" id="GO:0005886">
    <property type="term" value="C:plasma membrane"/>
    <property type="evidence" value="ECO:0007669"/>
    <property type="project" value="UniProtKB-SubCell"/>
</dbReference>
<dbReference type="Pfam" id="PF07562">
    <property type="entry name" value="NCD3G"/>
    <property type="match status" value="1"/>
</dbReference>
<comment type="similarity">
    <text evidence="11">Belongs to the G-protein coupled receptor 3 family. TAS1R subfamily.</text>
</comment>
<dbReference type="FunFam" id="3.40.50.2300:FF:000016">
    <property type="entry name" value="Taste 1 receptor member 2"/>
    <property type="match status" value="1"/>
</dbReference>
<accession>A0A3B4DDJ3</accession>
<feature type="domain" description="G-protein coupled receptors family 3 profile" evidence="13">
    <location>
        <begin position="557"/>
        <end position="822"/>
    </location>
</feature>
<evidence type="ECO:0000259" key="13">
    <source>
        <dbReference type="PROSITE" id="PS50259"/>
    </source>
</evidence>
<reference evidence="14" key="2">
    <citation type="submission" date="2025-08" db="UniProtKB">
        <authorList>
            <consortium name="Ensembl"/>
        </authorList>
    </citation>
    <scope>IDENTIFICATION</scope>
</reference>
<evidence type="ECO:0000256" key="5">
    <source>
        <dbReference type="ARBA" id="ARBA00022989"/>
    </source>
</evidence>
<name>A0A3B4DDJ3_PYGNA</name>
<evidence type="ECO:0000313" key="15">
    <source>
        <dbReference type="Proteomes" id="UP001501920"/>
    </source>
</evidence>
<dbReference type="PROSITE" id="PS00980">
    <property type="entry name" value="G_PROTEIN_RECEP_F3_2"/>
    <property type="match status" value="1"/>
</dbReference>